<dbReference type="AlphaFoldDB" id="X1BSF4"/>
<sequence length="154" mass="16917">HFIGYGWIEGTEEIHQETGWVVVNLGVRDSVYMTALYQLSHAGVKSGVQSVAWMGCMSNRTYCKLNPLPENPRGPGECPKCGGILQPVRWEGQGDPPLIGYGEGGFWVDPGGWRYLELGEKNHSCLVKKEASRTMTNRAPLRGACPPLIREGSS</sequence>
<comment type="caution">
    <text evidence="1">The sequence shown here is derived from an EMBL/GenBank/DDBJ whole genome shotgun (WGS) entry which is preliminary data.</text>
</comment>
<evidence type="ECO:0000313" key="1">
    <source>
        <dbReference type="EMBL" id="GAG98669.1"/>
    </source>
</evidence>
<accession>X1BSF4</accession>
<dbReference type="EMBL" id="BART01029227">
    <property type="protein sequence ID" value="GAG98669.1"/>
    <property type="molecule type" value="Genomic_DNA"/>
</dbReference>
<name>X1BSF4_9ZZZZ</name>
<protein>
    <submittedName>
        <fullName evidence="1">Uncharacterized protein</fullName>
    </submittedName>
</protein>
<gene>
    <name evidence="1" type="ORF">S01H4_51342</name>
</gene>
<organism evidence="1">
    <name type="scientific">marine sediment metagenome</name>
    <dbReference type="NCBI Taxonomy" id="412755"/>
    <lineage>
        <taxon>unclassified sequences</taxon>
        <taxon>metagenomes</taxon>
        <taxon>ecological metagenomes</taxon>
    </lineage>
</organism>
<reference evidence="1" key="1">
    <citation type="journal article" date="2014" name="Front. Microbiol.">
        <title>High frequency of phylogenetically diverse reductive dehalogenase-homologous genes in deep subseafloor sedimentary metagenomes.</title>
        <authorList>
            <person name="Kawai M."/>
            <person name="Futagami T."/>
            <person name="Toyoda A."/>
            <person name="Takaki Y."/>
            <person name="Nishi S."/>
            <person name="Hori S."/>
            <person name="Arai W."/>
            <person name="Tsubouchi T."/>
            <person name="Morono Y."/>
            <person name="Uchiyama I."/>
            <person name="Ito T."/>
            <person name="Fujiyama A."/>
            <person name="Inagaki F."/>
            <person name="Takami H."/>
        </authorList>
    </citation>
    <scope>NUCLEOTIDE SEQUENCE</scope>
    <source>
        <strain evidence="1">Expedition CK06-06</strain>
    </source>
</reference>
<feature type="non-terminal residue" evidence="1">
    <location>
        <position position="1"/>
    </location>
</feature>
<proteinExistence type="predicted"/>